<dbReference type="GO" id="GO:0003677">
    <property type="term" value="F:DNA binding"/>
    <property type="evidence" value="ECO:0007669"/>
    <property type="project" value="UniProtKB-KW"/>
</dbReference>
<dbReference type="SMART" id="SM00356">
    <property type="entry name" value="ZnF_C3H1"/>
    <property type="match status" value="1"/>
</dbReference>
<dbReference type="PANTHER" id="PTHR33400">
    <property type="entry name" value="ZINC FINGER CCCH DOMAIN-CONTAINING PROTEIN 6-RELATED"/>
    <property type="match status" value="1"/>
</dbReference>
<dbReference type="STRING" id="3775.A0A1Q3C2W0"/>
<dbReference type="InterPro" id="IPR000571">
    <property type="entry name" value="Znf_CCCH"/>
</dbReference>
<keyword evidence="1" id="KW-0238">DNA-binding</keyword>
<organism evidence="5 6">
    <name type="scientific">Cephalotus follicularis</name>
    <name type="common">Albany pitcher plant</name>
    <dbReference type="NCBI Taxonomy" id="3775"/>
    <lineage>
        <taxon>Eukaryota</taxon>
        <taxon>Viridiplantae</taxon>
        <taxon>Streptophyta</taxon>
        <taxon>Embryophyta</taxon>
        <taxon>Tracheophyta</taxon>
        <taxon>Spermatophyta</taxon>
        <taxon>Magnoliopsida</taxon>
        <taxon>eudicotyledons</taxon>
        <taxon>Gunneridae</taxon>
        <taxon>Pentapetalae</taxon>
        <taxon>rosids</taxon>
        <taxon>fabids</taxon>
        <taxon>Oxalidales</taxon>
        <taxon>Cephalotaceae</taxon>
        <taxon>Cephalotus</taxon>
    </lineage>
</organism>
<dbReference type="InParanoid" id="A0A1Q3C2W0"/>
<evidence type="ECO:0000256" key="2">
    <source>
        <dbReference type="PROSITE-ProRule" id="PRU00723"/>
    </source>
</evidence>
<keyword evidence="2" id="KW-0863">Zinc-finger</keyword>
<dbReference type="OrthoDB" id="1928519at2759"/>
<evidence type="ECO:0000313" key="6">
    <source>
        <dbReference type="Proteomes" id="UP000187406"/>
    </source>
</evidence>
<dbReference type="PANTHER" id="PTHR33400:SF9">
    <property type="entry name" value="C3H1-TYPE DOMAIN-CONTAINING PROTEIN"/>
    <property type="match status" value="1"/>
</dbReference>
<feature type="zinc finger region" description="C3H1-type" evidence="2">
    <location>
        <begin position="511"/>
        <end position="539"/>
    </location>
</feature>
<evidence type="ECO:0000313" key="5">
    <source>
        <dbReference type="EMBL" id="GAV74353.1"/>
    </source>
</evidence>
<keyword evidence="2" id="KW-0479">Metal-binding</keyword>
<reference evidence="6" key="1">
    <citation type="submission" date="2016-04" db="EMBL/GenBank/DDBJ databases">
        <title>Cephalotus genome sequencing.</title>
        <authorList>
            <person name="Fukushima K."/>
            <person name="Hasebe M."/>
            <person name="Fang X."/>
        </authorList>
    </citation>
    <scope>NUCLEOTIDE SEQUENCE [LARGE SCALE GENOMIC DNA]</scope>
    <source>
        <strain evidence="6">cv. St1</strain>
    </source>
</reference>
<feature type="region of interest" description="Disordered" evidence="3">
    <location>
        <begin position="27"/>
        <end position="63"/>
    </location>
</feature>
<evidence type="ECO:0000256" key="1">
    <source>
        <dbReference type="ARBA" id="ARBA00023125"/>
    </source>
</evidence>
<proteinExistence type="predicted"/>
<name>A0A1Q3C2W0_CEPFO</name>
<keyword evidence="2" id="KW-0862">Zinc</keyword>
<accession>A0A1Q3C2W0</accession>
<dbReference type="EMBL" id="BDDD01001224">
    <property type="protein sequence ID" value="GAV74353.1"/>
    <property type="molecule type" value="Genomic_DNA"/>
</dbReference>
<dbReference type="Proteomes" id="UP000187406">
    <property type="component" value="Unassembled WGS sequence"/>
</dbReference>
<dbReference type="GO" id="GO:0008270">
    <property type="term" value="F:zinc ion binding"/>
    <property type="evidence" value="ECO:0007669"/>
    <property type="project" value="UniProtKB-KW"/>
</dbReference>
<gene>
    <name evidence="5" type="ORF">CFOL_v3_17833</name>
</gene>
<dbReference type="AlphaFoldDB" id="A0A1Q3C2W0"/>
<protein>
    <recommendedName>
        <fullName evidence="4">C3H1-type domain-containing protein</fullName>
    </recommendedName>
</protein>
<evidence type="ECO:0000259" key="4">
    <source>
        <dbReference type="PROSITE" id="PS50103"/>
    </source>
</evidence>
<keyword evidence="6" id="KW-1185">Reference proteome</keyword>
<dbReference type="PROSITE" id="PS50103">
    <property type="entry name" value="ZF_C3H1"/>
    <property type="match status" value="1"/>
</dbReference>
<comment type="caution">
    <text evidence="5">The sequence shown here is derived from an EMBL/GenBank/DDBJ whole genome shotgun (WGS) entry which is preliminary data.</text>
</comment>
<evidence type="ECO:0000256" key="3">
    <source>
        <dbReference type="SAM" id="MobiDB-lite"/>
    </source>
</evidence>
<feature type="domain" description="C3H1-type" evidence="4">
    <location>
        <begin position="511"/>
        <end position="539"/>
    </location>
</feature>
<sequence length="567" mass="61564">MKKSKYNRVSWAPDVKLCQVKLFVSDDCPSKAGVKPPDLQGRRSSILHPRGQDPSYLPPGFEASDNKSGEHLSCIPCIEWKSPAKFVICHSWHVAAGEESKEAESQKRRQMRVLEAIYPRSSAIPPSPHVSLDVEKEHYSDGQTPLIPIIPIEEEEGTMDISSNLTAPVNTPISSLPLVMPQGSLSSVIPNTLKCETPALKPPANEKPALGTLVGQSNDYVVAASAALTTFMKCIDQRNIIDTDLLVKILSDPKMIEKLSNDNRAPATAGSAPMHASEQASELGSEHCPKLAMVSSPTHRNLSHVSNGVRPTVDLAFPQPVIVPVSVSKPSVPSSSSQASISLVSRLANGNLFPASKHQAQSTLCIPAQLNPSPVVPAEFNSLPKVQPAPSIMPAQTNSALKVQHPLNMRPLRPSSVPKVQSTLYMGPLQPCSVPKVQPMSSKMPLQPNSASVSSLAKSVKDANYFKQLIREHGRQNQQIHDSITSNFGNHDNHLQDLKLVHNLKVGELKPKYQKPCIYFRSQKGCRNGANCPYLHDVSFPLQTGNNILQAPNAKRIKLSGEISGRT</sequence>